<comment type="caution">
    <text evidence="1">The sequence shown here is derived from an EMBL/GenBank/DDBJ whole genome shotgun (WGS) entry which is preliminary data.</text>
</comment>
<dbReference type="OrthoDB" id="4963158at2"/>
<protein>
    <submittedName>
        <fullName evidence="1">Uncharacterized protein</fullName>
    </submittedName>
</protein>
<dbReference type="Proteomes" id="UP000030982">
    <property type="component" value="Unassembled WGS sequence"/>
</dbReference>
<keyword evidence="2" id="KW-1185">Reference proteome</keyword>
<dbReference type="EMBL" id="JTDL01000082">
    <property type="protein sequence ID" value="KHL04246.1"/>
    <property type="molecule type" value="Genomic_DNA"/>
</dbReference>
<evidence type="ECO:0000313" key="1">
    <source>
        <dbReference type="EMBL" id="KHL04246.1"/>
    </source>
</evidence>
<dbReference type="RefSeq" id="WP_043121398.1">
    <property type="nucleotide sequence ID" value="NZ_JTDL01000082.1"/>
</dbReference>
<accession>A0A0B2ALM0</accession>
<dbReference type="AlphaFoldDB" id="A0A0B2ALM0"/>
<reference evidence="1 2" key="1">
    <citation type="submission" date="2014-09" db="EMBL/GenBank/DDBJ databases">
        <title>Genome sequence of Sinomonas sp. MUSC 117.</title>
        <authorList>
            <person name="Lee L.-H."/>
        </authorList>
    </citation>
    <scope>NUCLEOTIDE SEQUENCE [LARGE SCALE GENOMIC DNA]</scope>
    <source>
        <strain evidence="1 2">MUSC 117</strain>
    </source>
</reference>
<name>A0A0B2ALM0_9MICC</name>
<gene>
    <name evidence="1" type="ORF">LK10_06840</name>
</gene>
<evidence type="ECO:0000313" key="2">
    <source>
        <dbReference type="Proteomes" id="UP000030982"/>
    </source>
</evidence>
<proteinExistence type="predicted"/>
<sequence length="235" mass="24832">MASALALTPTQTLGPVRIRRAVPQDAERYPELLGPLPPQLAWALGKGGLSTSLEAAARGRQRFHETLAAAHTRGYNAALSSVSTAIIALAHDDEPLGSLVATPAVRAFRQPHTFRGHTQLERLSLIFAAEVLAMTVPESSRTGAALLHSAADLYSRAGYGVLFGAVSSDVEAPLPAPFSTIAAGKALCLDPAFLGHSVGLALVRPEPDTRIYYTSLQEEPQTGWEYEVPAHPAGP</sequence>
<organism evidence="1 2">
    <name type="scientific">Sinomonas humi</name>
    <dbReference type="NCBI Taxonomy" id="1338436"/>
    <lineage>
        <taxon>Bacteria</taxon>
        <taxon>Bacillati</taxon>
        <taxon>Actinomycetota</taxon>
        <taxon>Actinomycetes</taxon>
        <taxon>Micrococcales</taxon>
        <taxon>Micrococcaceae</taxon>
        <taxon>Sinomonas</taxon>
    </lineage>
</organism>